<dbReference type="CTD" id="6749527"/>
<reference evidence="4 5" key="1">
    <citation type="journal article" date="2008" name="Nature">
        <title>The Trichoplax genome and the nature of placozoans.</title>
        <authorList>
            <person name="Srivastava M."/>
            <person name="Begovic E."/>
            <person name="Chapman J."/>
            <person name="Putnam N.H."/>
            <person name="Hellsten U."/>
            <person name="Kawashima T."/>
            <person name="Kuo A."/>
            <person name="Mitros T."/>
            <person name="Salamov A."/>
            <person name="Carpenter M.L."/>
            <person name="Signorovitch A.Y."/>
            <person name="Moreno M.A."/>
            <person name="Kamm K."/>
            <person name="Grimwood J."/>
            <person name="Schmutz J."/>
            <person name="Shapiro H."/>
            <person name="Grigoriev I.V."/>
            <person name="Buss L.W."/>
            <person name="Schierwater B."/>
            <person name="Dellaporta S.L."/>
            <person name="Rokhsar D.S."/>
        </authorList>
    </citation>
    <scope>NUCLEOTIDE SEQUENCE [LARGE SCALE GENOMIC DNA]</scope>
    <source>
        <strain evidence="4 5">Grell-BS-1999</strain>
    </source>
</reference>
<dbReference type="CDD" id="cd00110">
    <property type="entry name" value="LamG"/>
    <property type="match status" value="1"/>
</dbReference>
<keyword evidence="2" id="KW-0472">Membrane</keyword>
<dbReference type="GeneID" id="6749527"/>
<dbReference type="InterPro" id="IPR050372">
    <property type="entry name" value="Neurexin-related_CASP"/>
</dbReference>
<gene>
    <name evidence="4" type="ORF">TRIADDRAFT_52650</name>
</gene>
<dbReference type="InParanoid" id="B3RJJ6"/>
<dbReference type="PANTHER" id="PTHR15036">
    <property type="entry name" value="PIKACHURIN-LIKE PROTEIN"/>
    <property type="match status" value="1"/>
</dbReference>
<accession>B3RJJ6</accession>
<sequence length="579" mass="66425">MRKIDLFRTLLVYCSLVVINLKIISGTATCKEFSLINRGSFVSCTSWKMVHGSKLTMIFSTNTANGLILNGYSENYLGLLFFLTLRDGRPVINLIRGHPQRNSYNATISKCVSDTFNHILEIQIDHNIFTISIDDIQHSVQLDKPLPSTSVIAIHFGNVRLHSKREFRTAIGNSYRHFKMGSIIGCLMSINYTSSSSAIVPVILRMKDVTTSCKPFCGSFYRRYFCLSKKSHAFMNICTKRSSHEKIKNDQELLGYEFTKKEILRIRTKAIQFRSIAFQFKTTLQHTSLISIYSSGSNLNSIFQVHILNGRLALKMPNMKMLRIDHHGKMNDYQWHWVKILHHKNQTYLIIDSKWSVIEAASIFKGMLQEFQLGSTAITAFQGRIRNIVVNGRTLYPRNSVSDSRQKIFQFICWDKFDDIEAGGINHFMSHRSPIIPKCSASNYYIKAMSFPLRNGSTIPPSFPDFVKIKAPTRDKKEDIVQLGRQRKMEINETNDYNVTTFDPWIELDNNSTMIFHVTIALVSIGVAILIAIFVIPVILVIIYRNQGVYHTNRKTWLDDIEIKKPIYMKVAIGEEILV</sequence>
<evidence type="ECO:0000256" key="1">
    <source>
        <dbReference type="PROSITE-ProRule" id="PRU00122"/>
    </source>
</evidence>
<dbReference type="RefSeq" id="XP_002108312.1">
    <property type="nucleotide sequence ID" value="XM_002108276.1"/>
</dbReference>
<feature type="domain" description="Laminin G" evidence="3">
    <location>
        <begin position="255"/>
        <end position="413"/>
    </location>
</feature>
<dbReference type="InterPro" id="IPR013320">
    <property type="entry name" value="ConA-like_dom_sf"/>
</dbReference>
<dbReference type="Gene3D" id="2.60.120.200">
    <property type="match status" value="2"/>
</dbReference>
<dbReference type="HOGENOM" id="CLU_471210_0_0_1"/>
<evidence type="ECO:0000313" key="5">
    <source>
        <dbReference type="Proteomes" id="UP000009022"/>
    </source>
</evidence>
<protein>
    <recommendedName>
        <fullName evidence="3">Laminin G domain-containing protein</fullName>
    </recommendedName>
</protein>
<evidence type="ECO:0000259" key="3">
    <source>
        <dbReference type="PROSITE" id="PS50025"/>
    </source>
</evidence>
<evidence type="ECO:0000256" key="2">
    <source>
        <dbReference type="SAM" id="Phobius"/>
    </source>
</evidence>
<dbReference type="PANTHER" id="PTHR15036:SF49">
    <property type="entry name" value="AXOTACTIN"/>
    <property type="match status" value="1"/>
</dbReference>
<organism evidence="4 5">
    <name type="scientific">Trichoplax adhaerens</name>
    <name type="common">Trichoplax reptans</name>
    <dbReference type="NCBI Taxonomy" id="10228"/>
    <lineage>
        <taxon>Eukaryota</taxon>
        <taxon>Metazoa</taxon>
        <taxon>Placozoa</taxon>
        <taxon>Uniplacotomia</taxon>
        <taxon>Trichoplacea</taxon>
        <taxon>Trichoplacidae</taxon>
        <taxon>Trichoplax</taxon>
    </lineage>
</organism>
<dbReference type="PROSITE" id="PS50025">
    <property type="entry name" value="LAM_G_DOMAIN"/>
    <property type="match status" value="1"/>
</dbReference>
<name>B3RJJ6_TRIAD</name>
<keyword evidence="2" id="KW-0812">Transmembrane</keyword>
<dbReference type="SUPFAM" id="SSF49899">
    <property type="entry name" value="Concanavalin A-like lectins/glucanases"/>
    <property type="match status" value="2"/>
</dbReference>
<dbReference type="GO" id="GO:0016020">
    <property type="term" value="C:membrane"/>
    <property type="evidence" value="ECO:0007669"/>
    <property type="project" value="UniProtKB-SubCell"/>
</dbReference>
<dbReference type="SMART" id="SM00282">
    <property type="entry name" value="LamG"/>
    <property type="match status" value="1"/>
</dbReference>
<proteinExistence type="predicted"/>
<dbReference type="EMBL" id="DS985241">
    <property type="protein sequence ID" value="EDV29110.1"/>
    <property type="molecule type" value="Genomic_DNA"/>
</dbReference>
<dbReference type="KEGG" id="tad:TRIADDRAFT_52650"/>
<dbReference type="InterPro" id="IPR001791">
    <property type="entry name" value="Laminin_G"/>
</dbReference>
<comment type="caution">
    <text evidence="1">Lacks conserved residue(s) required for the propagation of feature annotation.</text>
</comment>
<keyword evidence="2" id="KW-1133">Transmembrane helix</keyword>
<dbReference type="AlphaFoldDB" id="B3RJJ6"/>
<evidence type="ECO:0000313" key="4">
    <source>
        <dbReference type="EMBL" id="EDV29110.1"/>
    </source>
</evidence>
<dbReference type="Proteomes" id="UP000009022">
    <property type="component" value="Unassembled WGS sequence"/>
</dbReference>
<dbReference type="Pfam" id="PF02210">
    <property type="entry name" value="Laminin_G_2"/>
    <property type="match status" value="1"/>
</dbReference>
<keyword evidence="5" id="KW-1185">Reference proteome</keyword>
<feature type="transmembrane region" description="Helical" evidence="2">
    <location>
        <begin position="514"/>
        <end position="544"/>
    </location>
</feature>